<comment type="similarity">
    <text evidence="5">Belongs to the 4-toluene sulfonate uptake permease (TSUP) (TC 2.A.102) family.</text>
</comment>
<protein>
    <recommendedName>
        <fullName evidence="5">Probable membrane transporter protein</fullName>
    </recommendedName>
</protein>
<dbReference type="Pfam" id="PF01925">
    <property type="entry name" value="TauE"/>
    <property type="match status" value="1"/>
</dbReference>
<keyword evidence="7" id="KW-1185">Reference proteome</keyword>
<dbReference type="PANTHER" id="PTHR43701">
    <property type="entry name" value="MEMBRANE TRANSPORTER PROTEIN MJ0441-RELATED"/>
    <property type="match status" value="1"/>
</dbReference>
<dbReference type="PANTHER" id="PTHR43701:SF12">
    <property type="entry name" value="MEMBRANE TRANSPORTER PROTEIN YTNM-RELATED"/>
    <property type="match status" value="1"/>
</dbReference>
<feature type="transmembrane region" description="Helical" evidence="5">
    <location>
        <begin position="243"/>
        <end position="260"/>
    </location>
</feature>
<keyword evidence="4 5" id="KW-0472">Membrane</keyword>
<dbReference type="RefSeq" id="WP_213368950.1">
    <property type="nucleotide sequence ID" value="NZ_BSFJ01000035.1"/>
</dbReference>
<dbReference type="GO" id="GO:0005886">
    <property type="term" value="C:plasma membrane"/>
    <property type="evidence" value="ECO:0007669"/>
    <property type="project" value="UniProtKB-SubCell"/>
</dbReference>
<keyword evidence="2 5" id="KW-0812">Transmembrane</keyword>
<feature type="transmembrane region" description="Helical" evidence="5">
    <location>
        <begin position="12"/>
        <end position="37"/>
    </location>
</feature>
<evidence type="ECO:0000256" key="5">
    <source>
        <dbReference type="RuleBase" id="RU363041"/>
    </source>
</evidence>
<keyword evidence="5" id="KW-1003">Cell membrane</keyword>
<dbReference type="InterPro" id="IPR002781">
    <property type="entry name" value="TM_pro_TauE-like"/>
</dbReference>
<sequence length="308" mass="32634">MTIYLPIAELPVNVFTLLALGIAVGFISGMFGVGGGFLMTPLLIFLGVPPAVAVASVSTHMAASSFSGTLTYLRRKLVDVRLGLVLLAGGLTGTLAGVVTFMLLRRHGQLDLVIAVTYIVLLGTIGSLMVAESLRVLLREWRGEKASVKRPGAHPWFLRMPFKMRFRQSRIYVSIIPVVTIGFAIGFLGALMGIGGGFILVPALIYLLRVPTLTSIATALMLTLVTMTAAIVMHAVLNQTVDAVLGLVLMVGGTIGAQFGARAGQAMRAERLRLLLGLLVLAVGIRVAIDQIVTPADLYAVSIDEAAR</sequence>
<reference evidence="6" key="2">
    <citation type="submission" date="2023-01" db="EMBL/GenBank/DDBJ databases">
        <authorList>
            <person name="Sun Q."/>
            <person name="Evtushenko L."/>
        </authorList>
    </citation>
    <scope>NUCLEOTIDE SEQUENCE</scope>
    <source>
        <strain evidence="6">VKM B-2484</strain>
    </source>
</reference>
<evidence type="ECO:0000256" key="2">
    <source>
        <dbReference type="ARBA" id="ARBA00022692"/>
    </source>
</evidence>
<dbReference type="Proteomes" id="UP001143370">
    <property type="component" value="Unassembled WGS sequence"/>
</dbReference>
<feature type="transmembrane region" description="Helical" evidence="5">
    <location>
        <begin position="84"/>
        <end position="104"/>
    </location>
</feature>
<keyword evidence="3 5" id="KW-1133">Transmembrane helix</keyword>
<evidence type="ECO:0000313" key="7">
    <source>
        <dbReference type="Proteomes" id="UP001143370"/>
    </source>
</evidence>
<feature type="transmembrane region" description="Helical" evidence="5">
    <location>
        <begin position="110"/>
        <end position="131"/>
    </location>
</feature>
<evidence type="ECO:0000256" key="3">
    <source>
        <dbReference type="ARBA" id="ARBA00022989"/>
    </source>
</evidence>
<reference evidence="6" key="1">
    <citation type="journal article" date="2014" name="Int. J. Syst. Evol. Microbiol.">
        <title>Complete genome sequence of Corynebacterium casei LMG S-19264T (=DSM 44701T), isolated from a smear-ripened cheese.</title>
        <authorList>
            <consortium name="US DOE Joint Genome Institute (JGI-PGF)"/>
            <person name="Walter F."/>
            <person name="Albersmeier A."/>
            <person name="Kalinowski J."/>
            <person name="Ruckert C."/>
        </authorList>
    </citation>
    <scope>NUCLEOTIDE SEQUENCE</scope>
    <source>
        <strain evidence="6">VKM B-2484</strain>
    </source>
</reference>
<comment type="caution">
    <text evidence="6">The sequence shown here is derived from an EMBL/GenBank/DDBJ whole genome shotgun (WGS) entry which is preliminary data.</text>
</comment>
<proteinExistence type="inferred from homology"/>
<feature type="transmembrane region" description="Helical" evidence="5">
    <location>
        <begin position="43"/>
        <end position="63"/>
    </location>
</feature>
<evidence type="ECO:0000256" key="4">
    <source>
        <dbReference type="ARBA" id="ARBA00023136"/>
    </source>
</evidence>
<organism evidence="6 7">
    <name type="scientific">Ancylobacter dichloromethanicus</name>
    <dbReference type="NCBI Taxonomy" id="518825"/>
    <lineage>
        <taxon>Bacteria</taxon>
        <taxon>Pseudomonadati</taxon>
        <taxon>Pseudomonadota</taxon>
        <taxon>Alphaproteobacteria</taxon>
        <taxon>Hyphomicrobiales</taxon>
        <taxon>Xanthobacteraceae</taxon>
        <taxon>Ancylobacter</taxon>
    </lineage>
</organism>
<feature type="transmembrane region" description="Helical" evidence="5">
    <location>
        <begin position="169"/>
        <end position="185"/>
    </location>
</feature>
<comment type="subcellular location">
    <subcellularLocation>
        <location evidence="5">Cell membrane</location>
        <topology evidence="5">Multi-pass membrane protein</topology>
    </subcellularLocation>
    <subcellularLocation>
        <location evidence="1">Membrane</location>
        <topology evidence="1">Multi-pass membrane protein</topology>
    </subcellularLocation>
</comment>
<accession>A0A9W6JDA9</accession>
<feature type="transmembrane region" description="Helical" evidence="5">
    <location>
        <begin position="215"/>
        <end position="237"/>
    </location>
</feature>
<dbReference type="InterPro" id="IPR051598">
    <property type="entry name" value="TSUP/Inactive_protease-like"/>
</dbReference>
<name>A0A9W6JDA9_9HYPH</name>
<evidence type="ECO:0000256" key="1">
    <source>
        <dbReference type="ARBA" id="ARBA00004141"/>
    </source>
</evidence>
<dbReference type="AlphaFoldDB" id="A0A9W6JDA9"/>
<evidence type="ECO:0000313" key="6">
    <source>
        <dbReference type="EMBL" id="GLK74223.1"/>
    </source>
</evidence>
<dbReference type="EMBL" id="BSFJ01000035">
    <property type="protein sequence ID" value="GLK74223.1"/>
    <property type="molecule type" value="Genomic_DNA"/>
</dbReference>
<gene>
    <name evidence="6" type="ORF">GCM10017643_43410</name>
</gene>